<evidence type="ECO:0000256" key="5">
    <source>
        <dbReference type="ARBA" id="ARBA00022833"/>
    </source>
</evidence>
<dbReference type="Gene3D" id="1.10.150.900">
    <property type="match status" value="1"/>
</dbReference>
<organism evidence="9 10">
    <name type="scientific">Microbispora triticiradicis</name>
    <dbReference type="NCBI Taxonomy" id="2200763"/>
    <lineage>
        <taxon>Bacteria</taxon>
        <taxon>Bacillati</taxon>
        <taxon>Actinomycetota</taxon>
        <taxon>Actinomycetes</taxon>
        <taxon>Streptosporangiales</taxon>
        <taxon>Streptosporangiaceae</taxon>
        <taxon>Microbispora</taxon>
    </lineage>
</organism>
<dbReference type="AlphaFoldDB" id="A0A5R8YVD9"/>
<dbReference type="SUPFAM" id="SSF55031">
    <property type="entry name" value="Bacterial exopeptidase dimerisation domain"/>
    <property type="match status" value="1"/>
</dbReference>
<dbReference type="SUPFAM" id="SSF53187">
    <property type="entry name" value="Zn-dependent exopeptidases"/>
    <property type="match status" value="1"/>
</dbReference>
<dbReference type="InterPro" id="IPR015421">
    <property type="entry name" value="PyrdxlP-dep_Trfase_major"/>
</dbReference>
<dbReference type="PANTHER" id="PTHR43808">
    <property type="entry name" value="ACETYLORNITHINE DEACETYLASE"/>
    <property type="match status" value="1"/>
</dbReference>
<dbReference type="InterPro" id="IPR002933">
    <property type="entry name" value="Peptidase_M20"/>
</dbReference>
<evidence type="ECO:0000256" key="4">
    <source>
        <dbReference type="ARBA" id="ARBA00022801"/>
    </source>
</evidence>
<dbReference type="GO" id="GO:0017000">
    <property type="term" value="P:antibiotic biosynthetic process"/>
    <property type="evidence" value="ECO:0007669"/>
    <property type="project" value="UniProtKB-KW"/>
</dbReference>
<dbReference type="Gene3D" id="3.90.1150.10">
    <property type="entry name" value="Aspartate Aminotransferase, domain 1"/>
    <property type="match status" value="1"/>
</dbReference>
<dbReference type="InterPro" id="IPR011650">
    <property type="entry name" value="Peptidase_M20_dimer"/>
</dbReference>
<keyword evidence="4" id="KW-0378">Hydrolase</keyword>
<dbReference type="GO" id="GO:0016787">
    <property type="term" value="F:hydrolase activity"/>
    <property type="evidence" value="ECO:0007669"/>
    <property type="project" value="UniProtKB-KW"/>
</dbReference>
<name>A0A5R8YVD9_9ACTN</name>
<sequence>MTTARSAFALLRDLLDGVSPPADREPVRLHLGESRLVTPPLAPGLLDDAEGWTRYPPLGGTPELRAAYRGWLERRFGVRRGVDDEAIAIEPTPGTKQAVAAAVGLAVTSTRARARRDGETPSVVMPNPFYPTYLAGAEAAGARPEFFAGGDGPAAVAAAVDAARSPVAALIVCNPGNPEGEILPEEALGEITKIAATAGALLVVDECYTDLSTGREPPGYLSLVEHGSVAPGRFLVLHSLSKRSAAPGLRSGFAAGDPATVAAYAAHNRACGVSSPLPVCAAAAALWSDDAHVARLRTALARNWDLADEILGGLPGYRRAEAGFFLWLPVPDDEAAARDLWRDQGLSVMPGRYLAAEGPYGVNPGAGHLRVALVHEETVMRAALTRLRDGLGHGGLAGDGHASAAGPGRGAVEVATRRAEEAAPPSPGESSPTATAIAQRLIRFPTVNPPGDEADCVGWIRDLLDAAGLETRLLAADPRRPNLVARLPGRGAEPPLLLQAHADVVPVEGQSWTRPPFGGEIAGGELWGRGAVDMKGQLAMMLAALLRMRAAGEEPPGDVILAVVPDEEAGSTVGARFLVGRHPELFAGVRHAIGEDGGAELGLGAYARVHPVVVGEKRTCWVRATLRGPGGHASRVPSADGAVRKLARLLDAISDGGLGVRLTPVVDHMLGELARALPPEAGRAVEAFRADPGNAALLAGLGDTASRYLQSLVRHTVTATVLRGGTVTNVHPSEITVELDGRLLPGDFSTEDFLAGLRARAGCEMDVEILVEGEKSPPPRLGGFYDRLAAVLRDRDPGGVPVPVITPASTDARVFRGLGIECYGWMPLLHGPEVVYRDRLHCADERVSVRALEFGADCFHTLLKGPWS</sequence>
<evidence type="ECO:0000256" key="6">
    <source>
        <dbReference type="ARBA" id="ARBA00023194"/>
    </source>
</evidence>
<dbReference type="InterPro" id="IPR036264">
    <property type="entry name" value="Bact_exopeptidase_dim_dom"/>
</dbReference>
<evidence type="ECO:0000256" key="2">
    <source>
        <dbReference type="ARBA" id="ARBA00006247"/>
    </source>
</evidence>
<dbReference type="InterPro" id="IPR050072">
    <property type="entry name" value="Peptidase_M20A"/>
</dbReference>
<dbReference type="InterPro" id="IPR015422">
    <property type="entry name" value="PyrdxlP-dep_Trfase_small"/>
</dbReference>
<evidence type="ECO:0000256" key="1">
    <source>
        <dbReference type="ARBA" id="ARBA00001947"/>
    </source>
</evidence>
<dbReference type="InterPro" id="IPR001261">
    <property type="entry name" value="ArgE/DapE_CS"/>
</dbReference>
<dbReference type="Gene3D" id="3.40.630.10">
    <property type="entry name" value="Zn peptidases"/>
    <property type="match status" value="1"/>
</dbReference>
<keyword evidence="5" id="KW-0862">Zinc</keyword>
<accession>A0A5R8YVD9</accession>
<proteinExistence type="inferred from homology"/>
<protein>
    <submittedName>
        <fullName evidence="9">M20/M25/M40 family metallo-hydrolase</fullName>
    </submittedName>
</protein>
<keyword evidence="10" id="KW-1185">Reference proteome</keyword>
<dbReference type="GO" id="GO:0046872">
    <property type="term" value="F:metal ion binding"/>
    <property type="evidence" value="ECO:0007669"/>
    <property type="project" value="UniProtKB-KW"/>
</dbReference>
<keyword evidence="3" id="KW-0479">Metal-binding</keyword>
<dbReference type="OrthoDB" id="7055905at2"/>
<dbReference type="SUPFAM" id="SSF53383">
    <property type="entry name" value="PLP-dependent transferases"/>
    <property type="match status" value="1"/>
</dbReference>
<dbReference type="Gene3D" id="3.30.70.360">
    <property type="match status" value="1"/>
</dbReference>
<dbReference type="Gene3D" id="3.40.640.10">
    <property type="entry name" value="Type I PLP-dependent aspartate aminotransferase-like (Major domain)"/>
    <property type="match status" value="1"/>
</dbReference>
<comment type="caution">
    <text evidence="9">The sequence shown here is derived from an EMBL/GenBank/DDBJ whole genome shotgun (WGS) entry which is preliminary data.</text>
</comment>
<gene>
    <name evidence="9" type="ORF">FED44_21900</name>
</gene>
<keyword evidence="6" id="KW-0045">Antibiotic biosynthesis</keyword>
<dbReference type="PROSITE" id="PS00759">
    <property type="entry name" value="ARGE_DAPE_CPG2_2"/>
    <property type="match status" value="1"/>
</dbReference>
<evidence type="ECO:0000313" key="10">
    <source>
        <dbReference type="Proteomes" id="UP000309033"/>
    </source>
</evidence>
<dbReference type="Pfam" id="PF01546">
    <property type="entry name" value="Peptidase_M20"/>
    <property type="match status" value="1"/>
</dbReference>
<dbReference type="PANTHER" id="PTHR43808:SF8">
    <property type="entry name" value="PEPTIDASE M20 DIMERISATION DOMAIN-CONTAINING PROTEIN"/>
    <property type="match status" value="1"/>
</dbReference>
<dbReference type="EMBL" id="VANP01000008">
    <property type="protein sequence ID" value="TLP57065.1"/>
    <property type="molecule type" value="Genomic_DNA"/>
</dbReference>
<dbReference type="GO" id="GO:0030170">
    <property type="term" value="F:pyridoxal phosphate binding"/>
    <property type="evidence" value="ECO:0007669"/>
    <property type="project" value="InterPro"/>
</dbReference>
<evidence type="ECO:0000256" key="3">
    <source>
        <dbReference type="ARBA" id="ARBA00022723"/>
    </source>
</evidence>
<dbReference type="Pfam" id="PF00155">
    <property type="entry name" value="Aminotran_1_2"/>
    <property type="match status" value="1"/>
</dbReference>
<reference evidence="9" key="1">
    <citation type="submission" date="2019-05" db="EMBL/GenBank/DDBJ databases">
        <title>Isolation, diversity and antifungal activity of Actinobacteria from wheat.</title>
        <authorList>
            <person name="Yu B."/>
        </authorList>
    </citation>
    <scope>NUCLEOTIDE SEQUENCE [LARGE SCALE GENOMIC DNA]</scope>
    <source>
        <strain evidence="9">NEAU-HEGS1-5</strain>
    </source>
</reference>
<comment type="cofactor">
    <cofactor evidence="1">
        <name>Zn(2+)</name>
        <dbReference type="ChEBI" id="CHEBI:29105"/>
    </cofactor>
</comment>
<dbReference type="InterPro" id="IPR015424">
    <property type="entry name" value="PyrdxlP-dep_Trfase"/>
</dbReference>
<dbReference type="InterPro" id="IPR004839">
    <property type="entry name" value="Aminotransferase_I/II_large"/>
</dbReference>
<dbReference type="Pfam" id="PF07687">
    <property type="entry name" value="M20_dimer"/>
    <property type="match status" value="1"/>
</dbReference>
<evidence type="ECO:0000259" key="7">
    <source>
        <dbReference type="Pfam" id="PF00155"/>
    </source>
</evidence>
<evidence type="ECO:0000313" key="9">
    <source>
        <dbReference type="EMBL" id="TLP57065.1"/>
    </source>
</evidence>
<dbReference type="Proteomes" id="UP000309033">
    <property type="component" value="Unassembled WGS sequence"/>
</dbReference>
<feature type="domain" description="Peptidase M20 dimerisation" evidence="8">
    <location>
        <begin position="615"/>
        <end position="747"/>
    </location>
</feature>
<feature type="domain" description="Aminotransferase class I/classII large" evidence="7">
    <location>
        <begin position="47"/>
        <end position="386"/>
    </location>
</feature>
<comment type="similarity">
    <text evidence="2">Belongs to the peptidase M20A family.</text>
</comment>
<evidence type="ECO:0000259" key="8">
    <source>
        <dbReference type="Pfam" id="PF07687"/>
    </source>
</evidence>
<dbReference type="CDD" id="cd00609">
    <property type="entry name" value="AAT_like"/>
    <property type="match status" value="1"/>
</dbReference>